<proteinExistence type="predicted"/>
<keyword evidence="2" id="KW-1185">Reference proteome</keyword>
<evidence type="ECO:0000313" key="1">
    <source>
        <dbReference type="EMBL" id="KAJ6446992.1"/>
    </source>
</evidence>
<name>A0AB34G640_9HYPO</name>
<protein>
    <submittedName>
        <fullName evidence="1">Proteinrelated to apopolysialoglycoprotein</fullName>
    </submittedName>
</protein>
<accession>A0AB34G640</accession>
<gene>
    <name evidence="1" type="ORF">O9K51_01767</name>
</gene>
<dbReference type="Proteomes" id="UP001163105">
    <property type="component" value="Unassembled WGS sequence"/>
</dbReference>
<evidence type="ECO:0000313" key="2">
    <source>
        <dbReference type="Proteomes" id="UP001163105"/>
    </source>
</evidence>
<organism evidence="1 2">
    <name type="scientific">Purpureocillium lavendulum</name>
    <dbReference type="NCBI Taxonomy" id="1247861"/>
    <lineage>
        <taxon>Eukaryota</taxon>
        <taxon>Fungi</taxon>
        <taxon>Dikarya</taxon>
        <taxon>Ascomycota</taxon>
        <taxon>Pezizomycotina</taxon>
        <taxon>Sordariomycetes</taxon>
        <taxon>Hypocreomycetidae</taxon>
        <taxon>Hypocreales</taxon>
        <taxon>Ophiocordycipitaceae</taxon>
        <taxon>Purpureocillium</taxon>
    </lineage>
</organism>
<reference evidence="1" key="1">
    <citation type="submission" date="2023-01" db="EMBL/GenBank/DDBJ databases">
        <title>The growth and conidiation of Purpureocillium lavendulum are regulated by nitrogen source and histone H3K14 acetylation.</title>
        <authorList>
            <person name="Tang P."/>
            <person name="Han J."/>
            <person name="Zhang C."/>
            <person name="Tang P."/>
            <person name="Qi F."/>
            <person name="Zhang K."/>
            <person name="Liang L."/>
        </authorList>
    </citation>
    <scope>NUCLEOTIDE SEQUENCE</scope>
    <source>
        <strain evidence="1">YMF1.00683</strain>
    </source>
</reference>
<dbReference type="AlphaFoldDB" id="A0AB34G640"/>
<comment type="caution">
    <text evidence="1">The sequence shown here is derived from an EMBL/GenBank/DDBJ whole genome shotgun (WGS) entry which is preliminary data.</text>
</comment>
<dbReference type="EMBL" id="JAQHRD010000001">
    <property type="protein sequence ID" value="KAJ6446992.1"/>
    <property type="molecule type" value="Genomic_DNA"/>
</dbReference>
<sequence>MASELPDPGTGQPLHRHVKQDTEVIPLGLDNGTLEKIIDVHYNGFKWIRLGSWTNITSNTQYYHCDYWKESRLYSDQANAIPSNILAIPSNSHEKRVKDDLWNILDALGDLEIPLSDKTENALAVSITTRDISSTALKRKTMVDVPAHSQLHLYQRRLYFTAVARFRYIAASSVVDQSSAIHWTSGLPVRVRATVHFDTIDLLTTNAPLNLEDSVTEKFELERLSVEDDPILLFNNCSAACKQYIRNRGYGLPETSWLL</sequence>